<evidence type="ECO:0000313" key="4">
    <source>
        <dbReference type="Proteomes" id="UP000297700"/>
    </source>
</evidence>
<feature type="domain" description="Tyr recombinase" evidence="2">
    <location>
        <begin position="1"/>
        <end position="52"/>
    </location>
</feature>
<evidence type="ECO:0000259" key="2">
    <source>
        <dbReference type="PROSITE" id="PS51898"/>
    </source>
</evidence>
<accession>A0A4Y9NTE7</accession>
<dbReference type="InterPro" id="IPR011010">
    <property type="entry name" value="DNA_brk_join_enz"/>
</dbReference>
<dbReference type="InterPro" id="IPR013762">
    <property type="entry name" value="Integrase-like_cat_sf"/>
</dbReference>
<evidence type="ECO:0000256" key="1">
    <source>
        <dbReference type="ARBA" id="ARBA00023172"/>
    </source>
</evidence>
<protein>
    <recommendedName>
        <fullName evidence="2">Tyr recombinase domain-containing protein</fullName>
    </recommendedName>
</protein>
<dbReference type="PROSITE" id="PS51898">
    <property type="entry name" value="TYR_RECOMBINASE"/>
    <property type="match status" value="1"/>
</dbReference>
<dbReference type="Gene3D" id="1.10.443.10">
    <property type="entry name" value="Intergrase catalytic core"/>
    <property type="match status" value="1"/>
</dbReference>
<dbReference type="GO" id="GO:0006310">
    <property type="term" value="P:DNA recombination"/>
    <property type="evidence" value="ECO:0007669"/>
    <property type="project" value="UniProtKB-KW"/>
</dbReference>
<comment type="caution">
    <text evidence="3">The sequence shown here is derived from an EMBL/GenBank/DDBJ whole genome shotgun (WGS) entry which is preliminary data.</text>
</comment>
<dbReference type="AlphaFoldDB" id="A0A4Y9NTE7"/>
<sequence>MHSLRHACASLWIENGHNPKQIQRLMGHSSIKVTFDVYGHILSDADADQCAAEALQARLLGS</sequence>
<dbReference type="EMBL" id="SPQS01000018">
    <property type="protein sequence ID" value="TFV71260.1"/>
    <property type="molecule type" value="Genomic_DNA"/>
</dbReference>
<dbReference type="Pfam" id="PF00589">
    <property type="entry name" value="Phage_integrase"/>
    <property type="match status" value="1"/>
</dbReference>
<dbReference type="GO" id="GO:0015074">
    <property type="term" value="P:DNA integration"/>
    <property type="evidence" value="ECO:0007669"/>
    <property type="project" value="InterPro"/>
</dbReference>
<reference evidence="3 4" key="1">
    <citation type="submission" date="2019-03" db="EMBL/GenBank/DDBJ databases">
        <title>Bradyrhizobium strains diversity.</title>
        <authorList>
            <person name="Urquiaga M.C.O."/>
            <person name="Hungria M."/>
            <person name="Delamuta J.R.M."/>
            <person name="Klepa M.S."/>
        </authorList>
    </citation>
    <scope>NUCLEOTIDE SEQUENCE [LARGE SCALE GENOMIC DNA]</scope>
    <source>
        <strain evidence="3 4">CNPSo 3426</strain>
    </source>
</reference>
<dbReference type="InterPro" id="IPR002104">
    <property type="entry name" value="Integrase_catalytic"/>
</dbReference>
<dbReference type="SUPFAM" id="SSF56349">
    <property type="entry name" value="DNA breaking-rejoining enzymes"/>
    <property type="match status" value="1"/>
</dbReference>
<dbReference type="GO" id="GO:0003677">
    <property type="term" value="F:DNA binding"/>
    <property type="evidence" value="ECO:0007669"/>
    <property type="project" value="InterPro"/>
</dbReference>
<evidence type="ECO:0000313" key="3">
    <source>
        <dbReference type="EMBL" id="TFV71260.1"/>
    </source>
</evidence>
<gene>
    <name evidence="3" type="ORF">E4K64_27875</name>
</gene>
<dbReference type="RefSeq" id="WP_135166370.1">
    <property type="nucleotide sequence ID" value="NZ_SPQS01000018.1"/>
</dbReference>
<organism evidence="3 4">
    <name type="scientific">Bradyrhizobium frederickii</name>
    <dbReference type="NCBI Taxonomy" id="2560054"/>
    <lineage>
        <taxon>Bacteria</taxon>
        <taxon>Pseudomonadati</taxon>
        <taxon>Pseudomonadota</taxon>
        <taxon>Alphaproteobacteria</taxon>
        <taxon>Hyphomicrobiales</taxon>
        <taxon>Nitrobacteraceae</taxon>
        <taxon>Bradyrhizobium</taxon>
    </lineage>
</organism>
<proteinExistence type="predicted"/>
<name>A0A4Y9NTE7_9BRAD</name>
<keyword evidence="1" id="KW-0233">DNA recombination</keyword>
<dbReference type="Proteomes" id="UP000297700">
    <property type="component" value="Unassembled WGS sequence"/>
</dbReference>